<dbReference type="GO" id="GO:0005737">
    <property type="term" value="C:cytoplasm"/>
    <property type="evidence" value="ECO:0007669"/>
    <property type="project" value="TreeGrafter"/>
</dbReference>
<dbReference type="AlphaFoldDB" id="A0A914P7U6"/>
<dbReference type="SMART" id="SM00119">
    <property type="entry name" value="HECTc"/>
    <property type="match status" value="1"/>
</dbReference>
<name>A0A914P7U6_9BILA</name>
<dbReference type="WBParaSite" id="PDA_v2.g13511.t1">
    <property type="protein sequence ID" value="PDA_v2.g13511.t1"/>
    <property type="gene ID" value="PDA_v2.g13511"/>
</dbReference>
<keyword evidence="5" id="KW-0677">Repeat</keyword>
<dbReference type="GO" id="GO:0061630">
    <property type="term" value="F:ubiquitin protein ligase activity"/>
    <property type="evidence" value="ECO:0007669"/>
    <property type="project" value="UniProtKB-EC"/>
</dbReference>
<evidence type="ECO:0000313" key="9">
    <source>
        <dbReference type="Proteomes" id="UP000887578"/>
    </source>
</evidence>
<evidence type="ECO:0000256" key="2">
    <source>
        <dbReference type="ARBA" id="ARBA00004906"/>
    </source>
</evidence>
<accession>A0A914P7U6</accession>
<dbReference type="GO" id="GO:0048814">
    <property type="term" value="P:regulation of dendrite morphogenesis"/>
    <property type="evidence" value="ECO:0007669"/>
    <property type="project" value="TreeGrafter"/>
</dbReference>
<dbReference type="PANTHER" id="PTHR11254">
    <property type="entry name" value="HECT DOMAIN UBIQUITIN-PROTEIN LIGASE"/>
    <property type="match status" value="1"/>
</dbReference>
<dbReference type="InterPro" id="IPR050409">
    <property type="entry name" value="E3_ubiq-protein_ligase"/>
</dbReference>
<dbReference type="FunFam" id="3.30.2160.10:FF:000001">
    <property type="entry name" value="E3 ubiquitin-protein ligase NEDD4-like"/>
    <property type="match status" value="1"/>
</dbReference>
<sequence>MSKFVDNHLQWMELCGRVLGLALIHRCMIDTFFTRAFYKMLIGLPYKLEDLKSMDLQYYNSLLWVRTNKITSDLELTFSTNEEIAGELLPGGKQIKVTDTNKEEFISLMIRWRVERNAEAQNKALLRGLYTLVDREYLRIFNAEQLELVLSGTAEINIEDWRENTEYKGGYFDEHVVIKWFWNTVYGMSNADRLKLLQFVTGTSSVSFEGFKALRGSNGLKKFTIEKYGTEYSLPRAHTCFNRLDLPPYPTHQILISKLNVAINESSSYAIE</sequence>
<evidence type="ECO:0000313" key="10">
    <source>
        <dbReference type="WBParaSite" id="PDA_v2.g13511.t1"/>
    </source>
</evidence>
<dbReference type="InterPro" id="IPR000569">
    <property type="entry name" value="HECT_dom"/>
</dbReference>
<dbReference type="GO" id="GO:0045879">
    <property type="term" value="P:negative regulation of smoothened signaling pathway"/>
    <property type="evidence" value="ECO:0007669"/>
    <property type="project" value="UniProtKB-ARBA"/>
</dbReference>
<dbReference type="InterPro" id="IPR035983">
    <property type="entry name" value="Hect_E3_ubiquitin_ligase"/>
</dbReference>
<dbReference type="EC" id="2.3.2.26" evidence="3"/>
<keyword evidence="9" id="KW-1185">Reference proteome</keyword>
<dbReference type="Gene3D" id="3.30.2410.10">
    <property type="entry name" value="Hect, E3 ligase catalytic domain"/>
    <property type="match status" value="1"/>
</dbReference>
<dbReference type="FunFam" id="3.30.2410.10:FF:000001">
    <property type="entry name" value="E3 ubiquitin-protein ligase NEDD4-like"/>
    <property type="match status" value="1"/>
</dbReference>
<dbReference type="Gene3D" id="3.90.1750.10">
    <property type="entry name" value="Hect, E3 ligase catalytic domains"/>
    <property type="match status" value="1"/>
</dbReference>
<reference evidence="10" key="1">
    <citation type="submission" date="2022-11" db="UniProtKB">
        <authorList>
            <consortium name="WormBaseParasite"/>
        </authorList>
    </citation>
    <scope>IDENTIFICATION</scope>
</reference>
<dbReference type="Pfam" id="PF00632">
    <property type="entry name" value="HECT"/>
    <property type="match status" value="1"/>
</dbReference>
<keyword evidence="6 7" id="KW-0833">Ubl conjugation pathway</keyword>
<feature type="active site" description="Glycyl thioester intermediate" evidence="7">
    <location>
        <position position="240"/>
    </location>
</feature>
<evidence type="ECO:0000259" key="8">
    <source>
        <dbReference type="PROSITE" id="PS50237"/>
    </source>
</evidence>
<evidence type="ECO:0000256" key="3">
    <source>
        <dbReference type="ARBA" id="ARBA00012485"/>
    </source>
</evidence>
<proteinExistence type="predicted"/>
<organism evidence="9 10">
    <name type="scientific">Panagrolaimus davidi</name>
    <dbReference type="NCBI Taxonomy" id="227884"/>
    <lineage>
        <taxon>Eukaryota</taxon>
        <taxon>Metazoa</taxon>
        <taxon>Ecdysozoa</taxon>
        <taxon>Nematoda</taxon>
        <taxon>Chromadorea</taxon>
        <taxon>Rhabditida</taxon>
        <taxon>Tylenchina</taxon>
        <taxon>Panagrolaimomorpha</taxon>
        <taxon>Panagrolaimoidea</taxon>
        <taxon>Panagrolaimidae</taxon>
        <taxon>Panagrolaimus</taxon>
    </lineage>
</organism>
<dbReference type="Gene3D" id="3.30.2160.10">
    <property type="entry name" value="Hect, E3 ligase catalytic domain"/>
    <property type="match status" value="1"/>
</dbReference>
<evidence type="ECO:0000256" key="7">
    <source>
        <dbReference type="PROSITE-ProRule" id="PRU00104"/>
    </source>
</evidence>
<dbReference type="SUPFAM" id="SSF56204">
    <property type="entry name" value="Hect, E3 ligase catalytic domain"/>
    <property type="match status" value="1"/>
</dbReference>
<comment type="pathway">
    <text evidence="2">Protein modification; protein ubiquitination.</text>
</comment>
<dbReference type="GO" id="GO:0016567">
    <property type="term" value="P:protein ubiquitination"/>
    <property type="evidence" value="ECO:0007669"/>
    <property type="project" value="TreeGrafter"/>
</dbReference>
<dbReference type="PROSITE" id="PS50237">
    <property type="entry name" value="HECT"/>
    <property type="match status" value="1"/>
</dbReference>
<evidence type="ECO:0000256" key="1">
    <source>
        <dbReference type="ARBA" id="ARBA00000885"/>
    </source>
</evidence>
<comment type="catalytic activity">
    <reaction evidence="1">
        <text>S-ubiquitinyl-[E2 ubiquitin-conjugating enzyme]-L-cysteine + [acceptor protein]-L-lysine = [E2 ubiquitin-conjugating enzyme]-L-cysteine + N(6)-ubiquitinyl-[acceptor protein]-L-lysine.</text>
        <dbReference type="EC" id="2.3.2.26"/>
    </reaction>
</comment>
<dbReference type="GO" id="GO:0048260">
    <property type="term" value="P:positive regulation of receptor-mediated endocytosis"/>
    <property type="evidence" value="ECO:0007669"/>
    <property type="project" value="UniProtKB-ARBA"/>
</dbReference>
<keyword evidence="4" id="KW-0808">Transferase</keyword>
<dbReference type="GO" id="GO:0006511">
    <property type="term" value="P:ubiquitin-dependent protein catabolic process"/>
    <property type="evidence" value="ECO:0007669"/>
    <property type="project" value="TreeGrafter"/>
</dbReference>
<evidence type="ECO:0000256" key="6">
    <source>
        <dbReference type="ARBA" id="ARBA00022786"/>
    </source>
</evidence>
<feature type="domain" description="HECT" evidence="8">
    <location>
        <begin position="1"/>
        <end position="272"/>
    </location>
</feature>
<protein>
    <recommendedName>
        <fullName evidence="3">HECT-type E3 ubiquitin transferase</fullName>
        <ecNumber evidence="3">2.3.2.26</ecNumber>
    </recommendedName>
</protein>
<dbReference type="Proteomes" id="UP000887578">
    <property type="component" value="Unplaced"/>
</dbReference>
<evidence type="ECO:0000256" key="5">
    <source>
        <dbReference type="ARBA" id="ARBA00022737"/>
    </source>
</evidence>
<evidence type="ECO:0000256" key="4">
    <source>
        <dbReference type="ARBA" id="ARBA00022679"/>
    </source>
</evidence>
<dbReference type="PANTHER" id="PTHR11254:SF320">
    <property type="entry name" value="HECT-TYPE E3 UBIQUITIN TRANSFERASE"/>
    <property type="match status" value="1"/>
</dbReference>